<dbReference type="InterPro" id="IPR050648">
    <property type="entry name" value="F-box_LRR-repeat"/>
</dbReference>
<protein>
    <recommendedName>
        <fullName evidence="1">F-box domain-containing protein</fullName>
    </recommendedName>
</protein>
<dbReference type="GO" id="GO:0005737">
    <property type="term" value="C:cytoplasm"/>
    <property type="evidence" value="ECO:0007669"/>
    <property type="project" value="TreeGrafter"/>
</dbReference>
<keyword evidence="3" id="KW-1185">Reference proteome</keyword>
<dbReference type="Gene3D" id="3.80.10.10">
    <property type="entry name" value="Ribonuclease Inhibitor"/>
    <property type="match status" value="1"/>
</dbReference>
<gene>
    <name evidence="2" type="ORF">BUALT_Bualt04G0169200</name>
</gene>
<comment type="caution">
    <text evidence="2">The sequence shown here is derived from an EMBL/GenBank/DDBJ whole genome shotgun (WGS) entry which is preliminary data.</text>
</comment>
<dbReference type="SUPFAM" id="SSF81383">
    <property type="entry name" value="F-box domain"/>
    <property type="match status" value="1"/>
</dbReference>
<dbReference type="InterPro" id="IPR032675">
    <property type="entry name" value="LRR_dom_sf"/>
</dbReference>
<dbReference type="PANTHER" id="PTHR13382:SF22">
    <property type="entry name" value="F-BOX PROTEIN SKIP14"/>
    <property type="match status" value="1"/>
</dbReference>
<dbReference type="Pfam" id="PF12937">
    <property type="entry name" value="F-box-like"/>
    <property type="match status" value="1"/>
</dbReference>
<dbReference type="InterPro" id="IPR036047">
    <property type="entry name" value="F-box-like_dom_sf"/>
</dbReference>
<reference evidence="2" key="1">
    <citation type="submission" date="2019-10" db="EMBL/GenBank/DDBJ databases">
        <authorList>
            <person name="Zhang R."/>
            <person name="Pan Y."/>
            <person name="Wang J."/>
            <person name="Ma R."/>
            <person name="Yu S."/>
        </authorList>
    </citation>
    <scope>NUCLEOTIDE SEQUENCE</scope>
    <source>
        <strain evidence="2">LA-IB0</strain>
        <tissue evidence="2">Leaf</tissue>
    </source>
</reference>
<evidence type="ECO:0000313" key="2">
    <source>
        <dbReference type="EMBL" id="KAG8384929.1"/>
    </source>
</evidence>
<dbReference type="PANTHER" id="PTHR13382">
    <property type="entry name" value="MITOCHONDRIAL ATP SYNTHASE COUPLING FACTOR B"/>
    <property type="match status" value="1"/>
</dbReference>
<dbReference type="AlphaFoldDB" id="A0AAV6XPM5"/>
<dbReference type="PROSITE" id="PS50181">
    <property type="entry name" value="FBOX"/>
    <property type="match status" value="1"/>
</dbReference>
<feature type="domain" description="F-box" evidence="1">
    <location>
        <begin position="206"/>
        <end position="253"/>
    </location>
</feature>
<evidence type="ECO:0000259" key="1">
    <source>
        <dbReference type="PROSITE" id="PS50181"/>
    </source>
</evidence>
<dbReference type="InterPro" id="IPR001810">
    <property type="entry name" value="F-box_dom"/>
</dbReference>
<proteinExistence type="predicted"/>
<dbReference type="EMBL" id="WHWC01000004">
    <property type="protein sequence ID" value="KAG8384929.1"/>
    <property type="molecule type" value="Genomic_DNA"/>
</dbReference>
<name>A0AAV6XPM5_9LAMI</name>
<sequence length="490" mass="54974">MVLNQEENMCNGVKFDNGCLLEECTDKERKDLVNIDDYKFDEGSEEKNIADLLPNDPFGMEFGIGFPDDPVGMDFDITLPVDPFGMDFNIEATVAAITGWIEDFGLKAYKLETDEASEDNNVDDNNDVFAELNFVWTSSMTYEQDEGESEVVDASLVMSSEDGSFDDHNTLGDDVEEFMCFGSENYHNQYLKDYDNYQNKDVKDYNDSAEGAPADALFFVLGYLGVKDLLSVESVSKGLCDAVQNDPLLWRNIHIDYPLSDKITDDDLLRVTNRAQGTLCSLSLVKCLKITNNGLKHVLKSNLGLAKLSVPGCIKVSVEGILHDLKVFNSIGLPGIKHLRIGELVGLTNQHFKEFKLLLGADEDKKSNNYKPRFYRAEQLYLSLEDERAIDIETCPECQQARQVYDCPSESCQEKIHSANACRACIFCIARCISCGCCLDNKAYEETFCLDLLCLDCLAQLLNNSQDRVTLSPSHTFVHQKASYHFFLCG</sequence>
<evidence type="ECO:0000313" key="3">
    <source>
        <dbReference type="Proteomes" id="UP000826271"/>
    </source>
</evidence>
<dbReference type="Proteomes" id="UP000826271">
    <property type="component" value="Unassembled WGS sequence"/>
</dbReference>
<accession>A0AAV6XPM5</accession>
<organism evidence="2 3">
    <name type="scientific">Buddleja alternifolia</name>
    <dbReference type="NCBI Taxonomy" id="168488"/>
    <lineage>
        <taxon>Eukaryota</taxon>
        <taxon>Viridiplantae</taxon>
        <taxon>Streptophyta</taxon>
        <taxon>Embryophyta</taxon>
        <taxon>Tracheophyta</taxon>
        <taxon>Spermatophyta</taxon>
        <taxon>Magnoliopsida</taxon>
        <taxon>eudicotyledons</taxon>
        <taxon>Gunneridae</taxon>
        <taxon>Pentapetalae</taxon>
        <taxon>asterids</taxon>
        <taxon>lamiids</taxon>
        <taxon>Lamiales</taxon>
        <taxon>Scrophulariaceae</taxon>
        <taxon>Buddlejeae</taxon>
        <taxon>Buddleja</taxon>
    </lineage>
</organism>